<dbReference type="OrthoDB" id="9760324at2"/>
<dbReference type="RefSeq" id="WP_142111291.1">
    <property type="nucleotide sequence ID" value="NZ_BAAATB010000008.1"/>
</dbReference>
<comment type="caution">
    <text evidence="2">The sequence shown here is derived from an EMBL/GenBank/DDBJ whole genome shotgun (WGS) entry which is preliminary data.</text>
</comment>
<dbReference type="PROSITE" id="PS51482">
    <property type="entry name" value="DEGV"/>
    <property type="match status" value="1"/>
</dbReference>
<keyword evidence="1" id="KW-0446">Lipid-binding</keyword>
<organism evidence="2 3">
    <name type="scientific">Rarobacter incanus</name>
    <dbReference type="NCBI Taxonomy" id="153494"/>
    <lineage>
        <taxon>Bacteria</taxon>
        <taxon>Bacillati</taxon>
        <taxon>Actinomycetota</taxon>
        <taxon>Actinomycetes</taxon>
        <taxon>Micrococcales</taxon>
        <taxon>Rarobacteraceae</taxon>
        <taxon>Rarobacter</taxon>
    </lineage>
</organism>
<dbReference type="Gene3D" id="3.40.50.10170">
    <property type="match status" value="1"/>
</dbReference>
<dbReference type="InterPro" id="IPR043168">
    <property type="entry name" value="DegV_C"/>
</dbReference>
<keyword evidence="3" id="KW-1185">Reference proteome</keyword>
<dbReference type="Gene3D" id="3.30.1180.10">
    <property type="match status" value="1"/>
</dbReference>
<dbReference type="AlphaFoldDB" id="A0A542SMV9"/>
<evidence type="ECO:0000256" key="1">
    <source>
        <dbReference type="ARBA" id="ARBA00023121"/>
    </source>
</evidence>
<dbReference type="NCBIfam" id="TIGR00762">
    <property type="entry name" value="DegV"/>
    <property type="match status" value="1"/>
</dbReference>
<dbReference type="InterPro" id="IPR003797">
    <property type="entry name" value="DegV"/>
</dbReference>
<dbReference type="PANTHER" id="PTHR33434:SF2">
    <property type="entry name" value="FATTY ACID-BINDING PROTEIN TM_1468"/>
    <property type="match status" value="1"/>
</dbReference>
<proteinExistence type="predicted"/>
<dbReference type="EMBL" id="VFNV01000001">
    <property type="protein sequence ID" value="TQK75959.1"/>
    <property type="molecule type" value="Genomic_DNA"/>
</dbReference>
<evidence type="ECO:0000313" key="2">
    <source>
        <dbReference type="EMBL" id="TQK75959.1"/>
    </source>
</evidence>
<dbReference type="SUPFAM" id="SSF82549">
    <property type="entry name" value="DAK1/DegV-like"/>
    <property type="match status" value="1"/>
</dbReference>
<dbReference type="PANTHER" id="PTHR33434">
    <property type="entry name" value="DEGV DOMAIN-CONTAINING PROTEIN DR_1986-RELATED"/>
    <property type="match status" value="1"/>
</dbReference>
<accession>A0A542SMV9</accession>
<name>A0A542SMV9_9MICO</name>
<protein>
    <submittedName>
        <fullName evidence="2">DegV family protein with EDD domain</fullName>
    </submittedName>
</protein>
<gene>
    <name evidence="2" type="ORF">FB389_0603</name>
</gene>
<dbReference type="Proteomes" id="UP000316181">
    <property type="component" value="Unassembled WGS sequence"/>
</dbReference>
<dbReference type="Pfam" id="PF02645">
    <property type="entry name" value="DegV"/>
    <property type="match status" value="1"/>
</dbReference>
<sequence>MLPSYDGSVPRVGVVTDSTAAGPLAASPNLRVVPLTIIAGGDEFPDSGSAVSARVLAALGEGLPVSTSQPSAQAFAAAYREAAKTCDTVVSVHISGGLSGTVHAAALAASAADVPVTVVDSRTAGAGLAVAATAALRAADLGGSAASVTQAALRAARASVTYFAVGSMEHLRRGGRITRAQAVVGSALGVRPVLILRDGKIEVDHIARSRMGAQRRLVDVVERPLQRQGDWSLIAYHCADPSSVEPLAAALRDRFGLPVSIVDVGGVLGAHVGPGLTGVAVVPGA</sequence>
<reference evidence="2 3" key="1">
    <citation type="submission" date="2019-06" db="EMBL/GenBank/DDBJ databases">
        <title>Sequencing the genomes of 1000 actinobacteria strains.</title>
        <authorList>
            <person name="Klenk H.-P."/>
        </authorList>
    </citation>
    <scope>NUCLEOTIDE SEQUENCE [LARGE SCALE GENOMIC DNA]</scope>
    <source>
        <strain evidence="2 3">DSM 10596</strain>
    </source>
</reference>
<dbReference type="InterPro" id="IPR050270">
    <property type="entry name" value="DegV_domain_contain"/>
</dbReference>
<evidence type="ECO:0000313" key="3">
    <source>
        <dbReference type="Proteomes" id="UP000316181"/>
    </source>
</evidence>
<dbReference type="GO" id="GO:0008289">
    <property type="term" value="F:lipid binding"/>
    <property type="evidence" value="ECO:0007669"/>
    <property type="project" value="UniProtKB-KW"/>
</dbReference>